<reference evidence="3 4" key="1">
    <citation type="submission" date="2020-05" db="EMBL/GenBank/DDBJ databases">
        <title>Distinct polysaccharide utilization as determinants for interspecies competition between intestinal Prevotella spp.</title>
        <authorList>
            <person name="Galvez E.J.C."/>
            <person name="Iljazovic A."/>
            <person name="Strowig T."/>
        </authorList>
    </citation>
    <scope>NUCLEOTIDE SEQUENCE [LARGE SCALE GENOMIC DNA]</scope>
    <source>
        <strain evidence="3 4">PCHR</strain>
    </source>
</reference>
<dbReference type="RefSeq" id="WP_172344143.1">
    <property type="nucleotide sequence ID" value="NZ_CASYYZ010000035.1"/>
</dbReference>
<keyword evidence="4" id="KW-1185">Reference proteome</keyword>
<comment type="caution">
    <text evidence="3">The sequence shown here is derived from an EMBL/GenBank/DDBJ whole genome shotgun (WGS) entry which is preliminary data.</text>
</comment>
<feature type="signal peptide" evidence="2">
    <location>
        <begin position="1"/>
        <end position="23"/>
    </location>
</feature>
<name>A0ABX2B345_9BACT</name>
<evidence type="ECO:0000313" key="3">
    <source>
        <dbReference type="EMBL" id="NPE24645.1"/>
    </source>
</evidence>
<evidence type="ECO:0000256" key="1">
    <source>
        <dbReference type="SAM" id="Phobius"/>
    </source>
</evidence>
<dbReference type="Proteomes" id="UP000820977">
    <property type="component" value="Unassembled WGS sequence"/>
</dbReference>
<keyword evidence="1" id="KW-0812">Transmembrane</keyword>
<protein>
    <recommendedName>
        <fullName evidence="5">Lipoprotein</fullName>
    </recommendedName>
</protein>
<evidence type="ECO:0000313" key="4">
    <source>
        <dbReference type="Proteomes" id="UP000820977"/>
    </source>
</evidence>
<keyword evidence="1" id="KW-1133">Transmembrane helix</keyword>
<evidence type="ECO:0008006" key="5">
    <source>
        <dbReference type="Google" id="ProtNLM"/>
    </source>
</evidence>
<evidence type="ECO:0000256" key="2">
    <source>
        <dbReference type="SAM" id="SignalP"/>
    </source>
</evidence>
<accession>A0ABX2B345</accession>
<sequence>MKNFKIMTFIMSIVFTMPLISCSQDETDSIIEEKETIQLLKSKTPYKSKAISNYSNIEDTLSVEYITKSHITTHAIQPGNKHDGTAQGTPKKILDRQKVVISNVKGVPTGVYFADIYETSGTITLPDGAKDVDFDLPEICGYIDWTTREEGVIKTTTQTKNGNVTVKKIKWSFYTIALVYNAAGASVWYVLPMDGAKIILPYDFVY</sequence>
<dbReference type="EMBL" id="JABKKJ010000004">
    <property type="protein sequence ID" value="NPE24645.1"/>
    <property type="molecule type" value="Genomic_DNA"/>
</dbReference>
<gene>
    <name evidence="3" type="ORF">HPS54_03790</name>
</gene>
<keyword evidence="1" id="KW-0472">Membrane</keyword>
<keyword evidence="2" id="KW-0732">Signal</keyword>
<organism evidence="3 4">
    <name type="scientific">Xylanibacter caecicola</name>
    <dbReference type="NCBI Taxonomy" id="2736294"/>
    <lineage>
        <taxon>Bacteria</taxon>
        <taxon>Pseudomonadati</taxon>
        <taxon>Bacteroidota</taxon>
        <taxon>Bacteroidia</taxon>
        <taxon>Bacteroidales</taxon>
        <taxon>Prevotellaceae</taxon>
        <taxon>Xylanibacter</taxon>
    </lineage>
</organism>
<proteinExistence type="predicted"/>
<feature type="chain" id="PRO_5045893266" description="Lipoprotein" evidence="2">
    <location>
        <begin position="24"/>
        <end position="206"/>
    </location>
</feature>
<feature type="transmembrane region" description="Helical" evidence="1">
    <location>
        <begin position="171"/>
        <end position="191"/>
    </location>
</feature>